<organism evidence="2 3">
    <name type="scientific">Xylaria bambusicola</name>
    <dbReference type="NCBI Taxonomy" id="326684"/>
    <lineage>
        <taxon>Eukaryota</taxon>
        <taxon>Fungi</taxon>
        <taxon>Dikarya</taxon>
        <taxon>Ascomycota</taxon>
        <taxon>Pezizomycotina</taxon>
        <taxon>Sordariomycetes</taxon>
        <taxon>Xylariomycetidae</taxon>
        <taxon>Xylariales</taxon>
        <taxon>Xylariaceae</taxon>
        <taxon>Xylaria</taxon>
    </lineage>
</organism>
<protein>
    <submittedName>
        <fullName evidence="2">Uncharacterized protein</fullName>
    </submittedName>
</protein>
<accession>A0AAN7UEL2</accession>
<keyword evidence="1" id="KW-1133">Transmembrane helix</keyword>
<name>A0AAN7UEL2_9PEZI</name>
<keyword evidence="1" id="KW-0812">Transmembrane</keyword>
<comment type="caution">
    <text evidence="2">The sequence shown here is derived from an EMBL/GenBank/DDBJ whole genome shotgun (WGS) entry which is preliminary data.</text>
</comment>
<keyword evidence="1" id="KW-0472">Membrane</keyword>
<evidence type="ECO:0000313" key="3">
    <source>
        <dbReference type="Proteomes" id="UP001305414"/>
    </source>
</evidence>
<dbReference type="EMBL" id="JAWHQM010000003">
    <property type="protein sequence ID" value="KAK5626262.1"/>
    <property type="molecule type" value="Genomic_DNA"/>
</dbReference>
<gene>
    <name evidence="2" type="ORF">RRF57_001977</name>
</gene>
<dbReference type="Proteomes" id="UP001305414">
    <property type="component" value="Unassembled WGS sequence"/>
</dbReference>
<dbReference type="AlphaFoldDB" id="A0AAN7UEL2"/>
<reference evidence="2 3" key="1">
    <citation type="submission" date="2023-10" db="EMBL/GenBank/DDBJ databases">
        <title>Draft genome sequence of Xylaria bambusicola isolate GMP-LS, the root and basal stem rot pathogen of sugarcane in Indonesia.</title>
        <authorList>
            <person name="Selvaraj P."/>
            <person name="Muralishankar V."/>
            <person name="Muruganantham S."/>
            <person name="Sp S."/>
            <person name="Haryani S."/>
            <person name="Lau K.J.X."/>
            <person name="Naqvi N.I."/>
        </authorList>
    </citation>
    <scope>NUCLEOTIDE SEQUENCE [LARGE SCALE GENOMIC DNA]</scope>
    <source>
        <strain evidence="2">GMP-LS</strain>
    </source>
</reference>
<sequence length="117" mass="13406">MSNSLTTAWLWTGVEIVLYIICACLPGVYAYLKTALSHKQQLNSRPTDRSRTTLKTIGNIPSMHKQIQAEFEDYESRTMLDGSRYEVICEPETEGDGYSMRPLEPVRIRRDFEVTSV</sequence>
<evidence type="ECO:0000256" key="1">
    <source>
        <dbReference type="SAM" id="Phobius"/>
    </source>
</evidence>
<evidence type="ECO:0000313" key="2">
    <source>
        <dbReference type="EMBL" id="KAK5626262.1"/>
    </source>
</evidence>
<keyword evidence="3" id="KW-1185">Reference proteome</keyword>
<feature type="transmembrane region" description="Helical" evidence="1">
    <location>
        <begin position="6"/>
        <end position="32"/>
    </location>
</feature>
<proteinExistence type="predicted"/>